<dbReference type="RefSeq" id="WP_131533090.1">
    <property type="nucleotide sequence ID" value="NZ_SJSO01000020.1"/>
</dbReference>
<keyword evidence="2" id="KW-1185">Reference proteome</keyword>
<dbReference type="Pfam" id="PF18143">
    <property type="entry name" value="HAD_SAK_2"/>
    <property type="match status" value="1"/>
</dbReference>
<dbReference type="OrthoDB" id="764324at2"/>
<protein>
    <submittedName>
        <fullName evidence="1">Uncharacterized protein</fullName>
    </submittedName>
</protein>
<dbReference type="AlphaFoldDB" id="A0A4R0PNY8"/>
<sequence>MKFFLDIDGVMVHANPHRPVELEDDGFYKFNALAVTILKCVLYKTKDEVILSTSHRFKFSTLRWKEIFESRGIEMNHISIIQTSYSNSPRINRKMEIEQWIVKNKIRYQDLVIIDDDKSLNDLPKSLKDRLVLTNPYTGLSDINDLTSILKRRLKQRFETLEKAK</sequence>
<dbReference type="Proteomes" id="UP000293925">
    <property type="component" value="Unassembled WGS sequence"/>
</dbReference>
<evidence type="ECO:0000313" key="2">
    <source>
        <dbReference type="Proteomes" id="UP000293925"/>
    </source>
</evidence>
<comment type="caution">
    <text evidence="1">The sequence shown here is derived from an EMBL/GenBank/DDBJ whole genome shotgun (WGS) entry which is preliminary data.</text>
</comment>
<accession>A0A4R0PNY8</accession>
<dbReference type="EMBL" id="SJSO01000020">
    <property type="protein sequence ID" value="TCD20353.1"/>
    <property type="molecule type" value="Genomic_DNA"/>
</dbReference>
<evidence type="ECO:0000313" key="1">
    <source>
        <dbReference type="EMBL" id="TCD20353.1"/>
    </source>
</evidence>
<reference evidence="1 2" key="1">
    <citation type="submission" date="2019-02" db="EMBL/GenBank/DDBJ databases">
        <title>Pedobacter sp. RP-3-21 sp. nov., isolated from Arctic soil.</title>
        <authorList>
            <person name="Dahal R.H."/>
        </authorList>
    </citation>
    <scope>NUCLEOTIDE SEQUENCE [LARGE SCALE GENOMIC DNA]</scope>
    <source>
        <strain evidence="1 2">RP-3-21</strain>
    </source>
</reference>
<name>A0A4R0PNY8_9SPHI</name>
<proteinExistence type="predicted"/>
<gene>
    <name evidence="1" type="ORF">EZ456_19600</name>
</gene>
<organism evidence="1 2">
    <name type="scientific">Pedobacter psychrodurus</name>
    <dbReference type="NCBI Taxonomy" id="2530456"/>
    <lineage>
        <taxon>Bacteria</taxon>
        <taxon>Pseudomonadati</taxon>
        <taxon>Bacteroidota</taxon>
        <taxon>Sphingobacteriia</taxon>
        <taxon>Sphingobacteriales</taxon>
        <taxon>Sphingobacteriaceae</taxon>
        <taxon>Pedobacter</taxon>
    </lineage>
</organism>